<organism evidence="9 10">
    <name type="scientific">Shivajiella indica</name>
    <dbReference type="NCBI Taxonomy" id="872115"/>
    <lineage>
        <taxon>Bacteria</taxon>
        <taxon>Pseudomonadati</taxon>
        <taxon>Bacteroidota</taxon>
        <taxon>Cytophagia</taxon>
        <taxon>Cytophagales</taxon>
        <taxon>Cyclobacteriaceae</taxon>
        <taxon>Shivajiella</taxon>
    </lineage>
</organism>
<evidence type="ECO:0000256" key="2">
    <source>
        <dbReference type="ARBA" id="ARBA00010157"/>
    </source>
</evidence>
<evidence type="ECO:0000256" key="7">
    <source>
        <dbReference type="SAM" id="Phobius"/>
    </source>
</evidence>
<evidence type="ECO:0000313" key="10">
    <source>
        <dbReference type="Proteomes" id="UP001597414"/>
    </source>
</evidence>
<feature type="transmembrane region" description="Helical" evidence="7">
    <location>
        <begin position="335"/>
        <end position="359"/>
    </location>
</feature>
<feature type="domain" description="SSD" evidence="8">
    <location>
        <begin position="235"/>
        <end position="357"/>
    </location>
</feature>
<dbReference type="PROSITE" id="PS50156">
    <property type="entry name" value="SSD"/>
    <property type="match status" value="1"/>
</dbReference>
<sequence length="751" mass="85123">MFKKKNSFFALGLSGLVTLGIIFFQPNINFDYDFESFFPQDDGELSFYQEFRSEFGNDNDYLLIALGHRPDVFDSGFLEKASLLKKTIKGMERVEKVISLLDLEEPMISPFGIRSQPLLEWDEQVNLTRSKNRILESNQWKKNLINETGNYILLLVHNQQMISKEEGDILYRNIFGAVENSGFTDFYIAGKIQAQGEFVNLMQDEFSSFLGISGVLIVLLLFLIFRTLWGILIPLIALMIGFFWSIAIPLYLGKPLDIMSVMQPTILSVIGLAAIIHFFNQYLNYLRHGYTKEDAIEKSFLEILPAVFLTSLTTALGFASLYFTSVPTLKFFGLYTGLGVLVMFLSVILIIPGLLYIVPAFKQKNEEKNAENWRIGMRKAFSFVLLNKKTIPLIFLLITISCLFGVSRLKVNGYILDNLPVGHELVEGFDFFDKNFGGSKPLEFSLQVGEEAENIFQMEVLKEMEKFERFISDNFETGAIISPLSLVKKMNQAQNSGNEKAYAFPSQGQLIRLKPYLKEALELSPVKIVSDDLKWSRISTRVEDYGSEKGKRLKDKMEAFLESEVNQAYLVVRMTGTSHLIDISHESVTDQMLRGLVFAFFLVALITGLLFRSWRVSIIILVPNIIPLIWMGGMMWAFGIDLKLTTAILFTVAFGIAVDDSIHFMSKLRLELNKGRTWLYALKRTFIDTGKAITLTTIILVSGFSVLIFSQFGVTFYSGLLISFSLVFALVADLLLLPLLLLFIGKRLGKV</sequence>
<protein>
    <submittedName>
        <fullName evidence="9">RND family transporter</fullName>
    </submittedName>
</protein>
<gene>
    <name evidence="9" type="ORF">ACFSKV_18375</name>
</gene>
<dbReference type="PANTHER" id="PTHR33406:SF6">
    <property type="entry name" value="MEMBRANE PROTEIN YDGH-RELATED"/>
    <property type="match status" value="1"/>
</dbReference>
<evidence type="ECO:0000256" key="4">
    <source>
        <dbReference type="ARBA" id="ARBA00022692"/>
    </source>
</evidence>
<reference evidence="10" key="1">
    <citation type="journal article" date="2019" name="Int. J. Syst. Evol. Microbiol.">
        <title>The Global Catalogue of Microorganisms (GCM) 10K type strain sequencing project: providing services to taxonomists for standard genome sequencing and annotation.</title>
        <authorList>
            <consortium name="The Broad Institute Genomics Platform"/>
            <consortium name="The Broad Institute Genome Sequencing Center for Infectious Disease"/>
            <person name="Wu L."/>
            <person name="Ma J."/>
        </authorList>
    </citation>
    <scope>NUCLEOTIDE SEQUENCE [LARGE SCALE GENOMIC DNA]</scope>
    <source>
        <strain evidence="10">KCTC 19812</strain>
    </source>
</reference>
<keyword evidence="5 7" id="KW-1133">Transmembrane helix</keyword>
<feature type="transmembrane region" description="Helical" evidence="7">
    <location>
        <begin position="618"/>
        <end position="638"/>
    </location>
</feature>
<evidence type="ECO:0000256" key="3">
    <source>
        <dbReference type="ARBA" id="ARBA00022475"/>
    </source>
</evidence>
<dbReference type="RefSeq" id="WP_380806154.1">
    <property type="nucleotide sequence ID" value="NZ_JBHUIV010000025.1"/>
</dbReference>
<dbReference type="Proteomes" id="UP001597414">
    <property type="component" value="Unassembled WGS sequence"/>
</dbReference>
<keyword evidence="10" id="KW-1185">Reference proteome</keyword>
<dbReference type="EMBL" id="JBHUIV010000025">
    <property type="protein sequence ID" value="MFD2203553.1"/>
    <property type="molecule type" value="Genomic_DNA"/>
</dbReference>
<dbReference type="InterPro" id="IPR004869">
    <property type="entry name" value="MMPL_dom"/>
</dbReference>
<dbReference type="SUPFAM" id="SSF82866">
    <property type="entry name" value="Multidrug efflux transporter AcrB transmembrane domain"/>
    <property type="match status" value="2"/>
</dbReference>
<feature type="transmembrane region" description="Helical" evidence="7">
    <location>
        <begin position="232"/>
        <end position="252"/>
    </location>
</feature>
<dbReference type="InterPro" id="IPR000731">
    <property type="entry name" value="SSD"/>
</dbReference>
<proteinExistence type="inferred from homology"/>
<feature type="transmembrane region" description="Helical" evidence="7">
    <location>
        <begin position="644"/>
        <end position="666"/>
    </location>
</feature>
<feature type="transmembrane region" description="Helical" evidence="7">
    <location>
        <begin position="720"/>
        <end position="744"/>
    </location>
</feature>
<dbReference type="Gene3D" id="1.20.1640.10">
    <property type="entry name" value="Multidrug efflux transporter AcrB transmembrane domain"/>
    <property type="match status" value="2"/>
</dbReference>
<accession>A0ABW5BFB9</accession>
<dbReference type="PANTHER" id="PTHR33406">
    <property type="entry name" value="MEMBRANE PROTEIN MJ1562-RELATED"/>
    <property type="match status" value="1"/>
</dbReference>
<feature type="transmembrane region" description="Helical" evidence="7">
    <location>
        <begin position="692"/>
        <end position="714"/>
    </location>
</feature>
<evidence type="ECO:0000256" key="6">
    <source>
        <dbReference type="ARBA" id="ARBA00023136"/>
    </source>
</evidence>
<evidence type="ECO:0000259" key="8">
    <source>
        <dbReference type="PROSITE" id="PS50156"/>
    </source>
</evidence>
<keyword evidence="3" id="KW-1003">Cell membrane</keyword>
<dbReference type="InterPro" id="IPR050545">
    <property type="entry name" value="Mycobact_MmpL"/>
</dbReference>
<keyword evidence="6 7" id="KW-0472">Membrane</keyword>
<feature type="transmembrane region" description="Helical" evidence="7">
    <location>
        <begin position="300"/>
        <end position="323"/>
    </location>
</feature>
<feature type="transmembrane region" description="Helical" evidence="7">
    <location>
        <begin position="206"/>
        <end position="225"/>
    </location>
</feature>
<comment type="similarity">
    <text evidence="2">Belongs to the resistance-nodulation-cell division (RND) (TC 2.A.6) family. MmpL subfamily.</text>
</comment>
<evidence type="ECO:0000256" key="5">
    <source>
        <dbReference type="ARBA" id="ARBA00022989"/>
    </source>
</evidence>
<dbReference type="InterPro" id="IPR001036">
    <property type="entry name" value="Acrflvin-R"/>
</dbReference>
<evidence type="ECO:0000256" key="1">
    <source>
        <dbReference type="ARBA" id="ARBA00004651"/>
    </source>
</evidence>
<feature type="transmembrane region" description="Helical" evidence="7">
    <location>
        <begin position="592"/>
        <end position="611"/>
    </location>
</feature>
<keyword evidence="4 7" id="KW-0812">Transmembrane</keyword>
<evidence type="ECO:0000313" key="9">
    <source>
        <dbReference type="EMBL" id="MFD2203553.1"/>
    </source>
</evidence>
<dbReference type="Pfam" id="PF03176">
    <property type="entry name" value="MMPL"/>
    <property type="match status" value="2"/>
</dbReference>
<dbReference type="PRINTS" id="PR00702">
    <property type="entry name" value="ACRIFLAVINRP"/>
</dbReference>
<comment type="caution">
    <text evidence="9">The sequence shown here is derived from an EMBL/GenBank/DDBJ whole genome shotgun (WGS) entry which is preliminary data.</text>
</comment>
<feature type="transmembrane region" description="Helical" evidence="7">
    <location>
        <begin position="258"/>
        <end position="279"/>
    </location>
</feature>
<name>A0ABW5BFB9_9BACT</name>
<feature type="transmembrane region" description="Helical" evidence="7">
    <location>
        <begin position="380"/>
        <end position="406"/>
    </location>
</feature>
<comment type="subcellular location">
    <subcellularLocation>
        <location evidence="1">Cell membrane</location>
        <topology evidence="1">Multi-pass membrane protein</topology>
    </subcellularLocation>
</comment>